<evidence type="ECO:0000313" key="2">
    <source>
        <dbReference type="Proteomes" id="UP000766486"/>
    </source>
</evidence>
<accession>A0ABY6UR12</accession>
<evidence type="ECO:0000313" key="1">
    <source>
        <dbReference type="EMBL" id="VUC33641.1"/>
    </source>
</evidence>
<sequence>MNREAEDVYRSFHGSLVLETTNGLSPIVIRTKNSSGTSVMGNAILKVKGWAGKFDMEVFMDGYEEYVEDFLV</sequence>
<comment type="caution">
    <text evidence="1">The sequence shown here is derived from an EMBL/GenBank/DDBJ whole genome shotgun (WGS) entry which is preliminary data.</text>
</comment>
<dbReference type="Proteomes" id="UP000766486">
    <property type="component" value="Unassembled WGS sequence"/>
</dbReference>
<dbReference type="EMBL" id="CABFNS010000869">
    <property type="protein sequence ID" value="VUC33641.1"/>
    <property type="molecule type" value="Genomic_DNA"/>
</dbReference>
<organism evidence="1 2">
    <name type="scientific">Bionectria ochroleuca</name>
    <name type="common">Gliocladium roseum</name>
    <dbReference type="NCBI Taxonomy" id="29856"/>
    <lineage>
        <taxon>Eukaryota</taxon>
        <taxon>Fungi</taxon>
        <taxon>Dikarya</taxon>
        <taxon>Ascomycota</taxon>
        <taxon>Pezizomycotina</taxon>
        <taxon>Sordariomycetes</taxon>
        <taxon>Hypocreomycetidae</taxon>
        <taxon>Hypocreales</taxon>
        <taxon>Bionectriaceae</taxon>
        <taxon>Clonostachys</taxon>
    </lineage>
</organism>
<keyword evidence="2" id="KW-1185">Reference proteome</keyword>
<protein>
    <submittedName>
        <fullName evidence="1">Uncharacterized protein</fullName>
    </submittedName>
</protein>
<name>A0ABY6UR12_BIOOC</name>
<gene>
    <name evidence="1" type="ORF">CLO192961_LOCUS359989</name>
</gene>
<proteinExistence type="predicted"/>
<reference evidence="1 2" key="1">
    <citation type="submission" date="2019-06" db="EMBL/GenBank/DDBJ databases">
        <authorList>
            <person name="Broberg M."/>
        </authorList>
    </citation>
    <scope>NUCLEOTIDE SEQUENCE [LARGE SCALE GENOMIC DNA]</scope>
</reference>